<dbReference type="InterPro" id="IPR003593">
    <property type="entry name" value="AAA+_ATPase"/>
</dbReference>
<organism evidence="2 3">
    <name type="scientific">Candidatus Accumulibacter affinis</name>
    <dbReference type="NCBI Taxonomy" id="2954384"/>
    <lineage>
        <taxon>Bacteria</taxon>
        <taxon>Pseudomonadati</taxon>
        <taxon>Pseudomonadota</taxon>
        <taxon>Betaproteobacteria</taxon>
        <taxon>Candidatus Accumulibacter</taxon>
    </lineage>
</organism>
<gene>
    <name evidence="2" type="ORF">IPK02_06285</name>
</gene>
<name>A0A935TA16_9PROT</name>
<dbReference type="Gene3D" id="3.40.50.300">
    <property type="entry name" value="P-loop containing nucleotide triphosphate hydrolases"/>
    <property type="match status" value="1"/>
</dbReference>
<dbReference type="Proteomes" id="UP000706151">
    <property type="component" value="Unassembled WGS sequence"/>
</dbReference>
<dbReference type="EMBL" id="JADJOT010000006">
    <property type="protein sequence ID" value="MBK7953597.1"/>
    <property type="molecule type" value="Genomic_DNA"/>
</dbReference>
<dbReference type="PANTHER" id="PTHR42759:SF1">
    <property type="entry name" value="MAGNESIUM-CHELATASE SUBUNIT CHLD"/>
    <property type="match status" value="1"/>
</dbReference>
<sequence>MTPYQPRNFTLTDYRFAGDEALDIPPYLFSEPAVIAIDVALATGRPLLVAGPPGCGKSRLAEAMAALLGWNFLATTMTSHTRLEELTVEVDHLRRLHDAHCAAIPAPLPDPDKPPLPTAALKPDAAYYTPGIFWWTFDRRSASRRNLSPDVAAEYLIGLDFPGRERAQPNGEENTVLLIDEIDKAEPDLPNDLLEPLDRRSVRLPDGKTLSAAVGQELLTVITTNRERELPKAFLRRCVTLVLPEPDADGLTAIAQAHQPLAERARIRAIAERIIEFRAKVDEHGLRPPGTSEFLDAVRTCEKLQISVDGGDLWRQIEGAVLLKPAI</sequence>
<comment type="caution">
    <text evidence="2">The sequence shown here is derived from an EMBL/GenBank/DDBJ whole genome shotgun (WGS) entry which is preliminary data.</text>
</comment>
<protein>
    <submittedName>
        <fullName evidence="2">AAA family ATPase</fullName>
    </submittedName>
</protein>
<feature type="domain" description="AAA+ ATPase" evidence="1">
    <location>
        <begin position="43"/>
        <end position="249"/>
    </location>
</feature>
<evidence type="ECO:0000313" key="3">
    <source>
        <dbReference type="Proteomes" id="UP000706151"/>
    </source>
</evidence>
<dbReference type="SUPFAM" id="SSF52540">
    <property type="entry name" value="P-loop containing nucleoside triphosphate hydrolases"/>
    <property type="match status" value="1"/>
</dbReference>
<accession>A0A935TA16</accession>
<dbReference type="InterPro" id="IPR050764">
    <property type="entry name" value="CbbQ/NirQ/NorQ/GpvN"/>
</dbReference>
<dbReference type="PANTHER" id="PTHR42759">
    <property type="entry name" value="MOXR FAMILY PROTEIN"/>
    <property type="match status" value="1"/>
</dbReference>
<dbReference type="GO" id="GO:0005524">
    <property type="term" value="F:ATP binding"/>
    <property type="evidence" value="ECO:0007669"/>
    <property type="project" value="InterPro"/>
</dbReference>
<dbReference type="InterPro" id="IPR011704">
    <property type="entry name" value="ATPase_dyneun-rel_AAA"/>
</dbReference>
<evidence type="ECO:0000313" key="2">
    <source>
        <dbReference type="EMBL" id="MBK7953597.1"/>
    </source>
</evidence>
<dbReference type="InterPro" id="IPR027417">
    <property type="entry name" value="P-loop_NTPase"/>
</dbReference>
<evidence type="ECO:0000259" key="1">
    <source>
        <dbReference type="SMART" id="SM00382"/>
    </source>
</evidence>
<proteinExistence type="predicted"/>
<dbReference type="Pfam" id="PF07728">
    <property type="entry name" value="AAA_5"/>
    <property type="match status" value="2"/>
</dbReference>
<dbReference type="SMART" id="SM00382">
    <property type="entry name" value="AAA"/>
    <property type="match status" value="1"/>
</dbReference>
<dbReference type="GO" id="GO:0016887">
    <property type="term" value="F:ATP hydrolysis activity"/>
    <property type="evidence" value="ECO:0007669"/>
    <property type="project" value="InterPro"/>
</dbReference>
<dbReference type="AlphaFoldDB" id="A0A935TA16"/>
<reference evidence="2 3" key="1">
    <citation type="submission" date="2020-10" db="EMBL/GenBank/DDBJ databases">
        <title>Connecting structure to function with the recovery of over 1000 high-quality activated sludge metagenome-assembled genomes encoding full-length rRNA genes using long-read sequencing.</title>
        <authorList>
            <person name="Singleton C.M."/>
            <person name="Petriglieri F."/>
            <person name="Kristensen J.M."/>
            <person name="Kirkegaard R.H."/>
            <person name="Michaelsen T.Y."/>
            <person name="Andersen M.H."/>
            <person name="Karst S.M."/>
            <person name="Dueholm M.S."/>
            <person name="Nielsen P.H."/>
            <person name="Albertsen M."/>
        </authorList>
    </citation>
    <scope>NUCLEOTIDE SEQUENCE [LARGE SCALE GENOMIC DNA]</scope>
    <source>
        <strain evidence="2">Fred_18-Q3-R57-64_BAT3C.720</strain>
    </source>
</reference>